<dbReference type="EMBL" id="CP036268">
    <property type="protein sequence ID" value="QDT35819.1"/>
    <property type="molecule type" value="Genomic_DNA"/>
</dbReference>
<dbReference type="NCBIfam" id="TIGR02532">
    <property type="entry name" value="IV_pilin_GFxxxE"/>
    <property type="match status" value="1"/>
</dbReference>
<keyword evidence="3" id="KW-1185">Reference proteome</keyword>
<dbReference type="Gene3D" id="3.30.700.10">
    <property type="entry name" value="Glycoprotein, Type 4 Pilin"/>
    <property type="match status" value="1"/>
</dbReference>
<gene>
    <name evidence="2" type="ORF">Pan189_01720</name>
</gene>
<dbReference type="KEGG" id="svp:Pan189_01720"/>
<reference evidence="2 3" key="1">
    <citation type="submission" date="2019-02" db="EMBL/GenBank/DDBJ databases">
        <title>Deep-cultivation of Planctomycetes and their phenomic and genomic characterization uncovers novel biology.</title>
        <authorList>
            <person name="Wiegand S."/>
            <person name="Jogler M."/>
            <person name="Boedeker C."/>
            <person name="Pinto D."/>
            <person name="Vollmers J."/>
            <person name="Rivas-Marin E."/>
            <person name="Kohn T."/>
            <person name="Peeters S.H."/>
            <person name="Heuer A."/>
            <person name="Rast P."/>
            <person name="Oberbeckmann S."/>
            <person name="Bunk B."/>
            <person name="Jeske O."/>
            <person name="Meyerdierks A."/>
            <person name="Storesund J.E."/>
            <person name="Kallscheuer N."/>
            <person name="Luecker S."/>
            <person name="Lage O.M."/>
            <person name="Pohl T."/>
            <person name="Merkel B.J."/>
            <person name="Hornburger P."/>
            <person name="Mueller R.-W."/>
            <person name="Bruemmer F."/>
            <person name="Labrenz M."/>
            <person name="Spormann A.M."/>
            <person name="Op den Camp H."/>
            <person name="Overmann J."/>
            <person name="Amann R."/>
            <person name="Jetten M.S.M."/>
            <person name="Mascher T."/>
            <person name="Medema M.H."/>
            <person name="Devos D.P."/>
            <person name="Kaster A.-K."/>
            <person name="Ovreas L."/>
            <person name="Rohde M."/>
            <person name="Galperin M.Y."/>
            <person name="Jogler C."/>
        </authorList>
    </citation>
    <scope>NUCLEOTIDE SEQUENCE [LARGE SCALE GENOMIC DNA]</scope>
    <source>
        <strain evidence="2 3">Pan189</strain>
    </source>
</reference>
<organism evidence="2 3">
    <name type="scientific">Stratiformator vulcanicus</name>
    <dbReference type="NCBI Taxonomy" id="2527980"/>
    <lineage>
        <taxon>Bacteria</taxon>
        <taxon>Pseudomonadati</taxon>
        <taxon>Planctomycetota</taxon>
        <taxon>Planctomycetia</taxon>
        <taxon>Planctomycetales</taxon>
        <taxon>Planctomycetaceae</taxon>
        <taxon>Stratiformator</taxon>
    </lineage>
</organism>
<protein>
    <submittedName>
        <fullName evidence="2">Putative major pilin subunit</fullName>
    </submittedName>
</protein>
<dbReference type="InterPro" id="IPR011453">
    <property type="entry name" value="DUF1559"/>
</dbReference>
<dbReference type="PANTHER" id="PTHR30093:SF2">
    <property type="entry name" value="TYPE II SECRETION SYSTEM PROTEIN H"/>
    <property type="match status" value="1"/>
</dbReference>
<dbReference type="InterPro" id="IPR027558">
    <property type="entry name" value="Pre_pil_HX9DG_C"/>
</dbReference>
<dbReference type="InterPro" id="IPR012902">
    <property type="entry name" value="N_methyl_site"/>
</dbReference>
<dbReference type="NCBIfam" id="TIGR04294">
    <property type="entry name" value="pre_pil_HX9DG"/>
    <property type="match status" value="1"/>
</dbReference>
<dbReference type="RefSeq" id="WP_145362086.1">
    <property type="nucleotide sequence ID" value="NZ_CP036268.1"/>
</dbReference>
<dbReference type="Pfam" id="PF07963">
    <property type="entry name" value="N_methyl"/>
    <property type="match status" value="1"/>
</dbReference>
<dbReference type="Proteomes" id="UP000317318">
    <property type="component" value="Chromosome"/>
</dbReference>
<dbReference type="InterPro" id="IPR045584">
    <property type="entry name" value="Pilin-like"/>
</dbReference>
<feature type="domain" description="DUF1559" evidence="1">
    <location>
        <begin position="31"/>
        <end position="328"/>
    </location>
</feature>
<evidence type="ECO:0000259" key="1">
    <source>
        <dbReference type="Pfam" id="PF07596"/>
    </source>
</evidence>
<dbReference type="Pfam" id="PF07596">
    <property type="entry name" value="SBP_bac_10"/>
    <property type="match status" value="1"/>
</dbReference>
<dbReference type="OrthoDB" id="254858at2"/>
<dbReference type="AlphaFoldDB" id="A0A517QVY3"/>
<accession>A0A517QVY3</accession>
<evidence type="ECO:0000313" key="3">
    <source>
        <dbReference type="Proteomes" id="UP000317318"/>
    </source>
</evidence>
<proteinExistence type="predicted"/>
<name>A0A517QVY3_9PLAN</name>
<dbReference type="SUPFAM" id="SSF54523">
    <property type="entry name" value="Pili subunits"/>
    <property type="match status" value="1"/>
</dbReference>
<dbReference type="PANTHER" id="PTHR30093">
    <property type="entry name" value="GENERAL SECRETION PATHWAY PROTEIN G"/>
    <property type="match status" value="1"/>
</dbReference>
<sequence>MRRRYGFTLIELLVVIAIIAILIALLLPAVQQAREAARRSQCKNNLKQLGLAVHNYFEVASALPPLSCWSIGGSLGSNNGSWSVHGRILPMLEQGNLFSQVDLDEAWDTQPEISGIKISTYACPTDPQAHVVRDPGSGRPLLYPTTYAFNAGTWFVWNPEDNAIGNGMFHPNAKLGFRDCTDGTSNTLMVAEVKAWTSYVRNDDTVPSATVPADAASTLAQLDTAINAGIGDYKVEPGKATGHTEWPDGRVHHGGFTVMLGPNTRVPLTHSGVEYDVDYNSQQEGKTSCSDMFCDTYAAITSRSYHTGGVQVTLMDGSVRFISENLDLTIWRNLGARNDGQVIGEF</sequence>
<evidence type="ECO:0000313" key="2">
    <source>
        <dbReference type="EMBL" id="QDT35819.1"/>
    </source>
</evidence>